<evidence type="ECO:0000313" key="3">
    <source>
        <dbReference type="EMBL" id="CAD8963180.1"/>
    </source>
</evidence>
<feature type="compositionally biased region" description="Basic and acidic residues" evidence="1">
    <location>
        <begin position="37"/>
        <end position="49"/>
    </location>
</feature>
<feature type="region of interest" description="Disordered" evidence="1">
    <location>
        <begin position="1"/>
        <end position="49"/>
    </location>
</feature>
<reference evidence="2" key="1">
    <citation type="submission" date="2021-01" db="EMBL/GenBank/DDBJ databases">
        <authorList>
            <person name="Corre E."/>
            <person name="Pelletier E."/>
            <person name="Niang G."/>
            <person name="Scheremetjew M."/>
            <person name="Finn R."/>
            <person name="Kale V."/>
            <person name="Holt S."/>
            <person name="Cochrane G."/>
            <person name="Meng A."/>
            <person name="Brown T."/>
            <person name="Cohen L."/>
        </authorList>
    </citation>
    <scope>NUCLEOTIDE SEQUENCE</scope>
    <source>
        <strain evidence="2">CCMP441</strain>
        <strain evidence="3">CCMP644</strain>
    </source>
</reference>
<accession>A0A6U4WZZ6</accession>
<dbReference type="EMBL" id="HBFK01025680">
    <property type="protein sequence ID" value="CAD8749190.1"/>
    <property type="molecule type" value="Transcribed_RNA"/>
</dbReference>
<evidence type="ECO:0000256" key="1">
    <source>
        <dbReference type="SAM" id="MobiDB-lite"/>
    </source>
</evidence>
<evidence type="ECO:0000313" key="2">
    <source>
        <dbReference type="EMBL" id="CAD8749190.1"/>
    </source>
</evidence>
<dbReference type="AlphaFoldDB" id="A0A6U4WZZ6"/>
<protein>
    <submittedName>
        <fullName evidence="2">Uncharacterized protein</fullName>
    </submittedName>
</protein>
<organism evidence="2">
    <name type="scientific">Hemiselmis andersenii</name>
    <name type="common">Cryptophyte alga</name>
    <dbReference type="NCBI Taxonomy" id="464988"/>
    <lineage>
        <taxon>Eukaryota</taxon>
        <taxon>Cryptophyceae</taxon>
        <taxon>Cryptomonadales</taxon>
        <taxon>Hemiselmidaceae</taxon>
        <taxon>Hemiselmis</taxon>
    </lineage>
</organism>
<dbReference type="EMBL" id="HBFX01026438">
    <property type="protein sequence ID" value="CAD8963181.1"/>
    <property type="molecule type" value="Transcribed_RNA"/>
</dbReference>
<gene>
    <name evidence="3" type="ORF">HAND00432_LOCUS16070</name>
    <name evidence="4" type="ORF">HAND00432_LOCUS16071</name>
    <name evidence="2" type="ORF">HAND1043_LOCUS15687</name>
</gene>
<proteinExistence type="predicted"/>
<dbReference type="EMBL" id="HBFX01026437">
    <property type="protein sequence ID" value="CAD8963180.1"/>
    <property type="molecule type" value="Transcribed_RNA"/>
</dbReference>
<name>A0A6U4WZZ6_HEMAN</name>
<sequence length="193" mass="22074">MVLGAHRSPSEGNKQSRHHPYSDSPRTPPTSHKPTRRTHDSRNDEVDMEKALPAVRWSEKTLQGLLWWMRENLLSEKGEDEILHIAAKRGNTEVDTQNPWLESAAQYLNDLDADAGRRMARFTYVSVANQVRKWAKDKKPFFTLYDEQGPPASLPPDEYQKTIAGLQKKLADARRQEMAARQKLQEACNGHAM</sequence>
<evidence type="ECO:0000313" key="4">
    <source>
        <dbReference type="EMBL" id="CAD8963181.1"/>
    </source>
</evidence>